<dbReference type="RefSeq" id="WP_026743980.1">
    <property type="nucleotide sequence ID" value="NZ_FNQS01000008.1"/>
</dbReference>
<name>A0A1H4DRZ9_9GAMM</name>
<keyword evidence="1" id="KW-0812">Transmembrane</keyword>
<proteinExistence type="predicted"/>
<dbReference type="NCBIfam" id="NF008281">
    <property type="entry name" value="PRK11059.1"/>
    <property type="match status" value="1"/>
</dbReference>
<dbReference type="InterPro" id="IPR050706">
    <property type="entry name" value="Cyclic-di-GMP_PDE-like"/>
</dbReference>
<dbReference type="InterPro" id="IPR033423">
    <property type="entry name" value="GAPES4"/>
</dbReference>
<evidence type="ECO:0000256" key="1">
    <source>
        <dbReference type="SAM" id="Phobius"/>
    </source>
</evidence>
<dbReference type="SUPFAM" id="SSF55073">
    <property type="entry name" value="Nucleotide cyclase"/>
    <property type="match status" value="1"/>
</dbReference>
<dbReference type="eggNOG" id="COG2200">
    <property type="taxonomic scope" value="Bacteria"/>
</dbReference>
<evidence type="ECO:0000313" key="4">
    <source>
        <dbReference type="EMBL" id="SEA75407.1"/>
    </source>
</evidence>
<dbReference type="EMBL" id="FNQS01000008">
    <property type="protein sequence ID" value="SEA75407.1"/>
    <property type="molecule type" value="Genomic_DNA"/>
</dbReference>
<dbReference type="CDD" id="cd01948">
    <property type="entry name" value="EAL"/>
    <property type="match status" value="1"/>
</dbReference>
<dbReference type="Gene3D" id="3.30.70.270">
    <property type="match status" value="1"/>
</dbReference>
<evidence type="ECO:0000259" key="3">
    <source>
        <dbReference type="PROSITE" id="PS50887"/>
    </source>
</evidence>
<dbReference type="eggNOG" id="COG2199">
    <property type="taxonomic scope" value="Bacteria"/>
</dbReference>
<dbReference type="Gene3D" id="3.20.20.450">
    <property type="entry name" value="EAL domain"/>
    <property type="match status" value="1"/>
</dbReference>
<keyword evidence="5" id="KW-1185">Reference proteome</keyword>
<dbReference type="InterPro" id="IPR035919">
    <property type="entry name" value="EAL_sf"/>
</dbReference>
<dbReference type="PANTHER" id="PTHR33121">
    <property type="entry name" value="CYCLIC DI-GMP PHOSPHODIESTERASE PDEF"/>
    <property type="match status" value="1"/>
</dbReference>
<keyword evidence="1" id="KW-1133">Transmembrane helix</keyword>
<accession>A0A1H4DRZ9</accession>
<dbReference type="Pfam" id="PF00990">
    <property type="entry name" value="GGDEF"/>
    <property type="match status" value="1"/>
</dbReference>
<feature type="domain" description="EAL" evidence="2">
    <location>
        <begin position="396"/>
        <end position="644"/>
    </location>
</feature>
<dbReference type="STRING" id="71657.SAMN02982996_02380"/>
<dbReference type="SMART" id="SM00052">
    <property type="entry name" value="EAL"/>
    <property type="match status" value="1"/>
</dbReference>
<dbReference type="GO" id="GO:0071111">
    <property type="term" value="F:cyclic-guanylate-specific phosphodiesterase activity"/>
    <property type="evidence" value="ECO:0007669"/>
    <property type="project" value="InterPro"/>
</dbReference>
<dbReference type="InterPro" id="IPR001633">
    <property type="entry name" value="EAL_dom"/>
</dbReference>
<dbReference type="AlphaFoldDB" id="A0A1H4DRZ9"/>
<dbReference type="PROSITE" id="PS50887">
    <property type="entry name" value="GGDEF"/>
    <property type="match status" value="1"/>
</dbReference>
<dbReference type="Pfam" id="PF00563">
    <property type="entry name" value="EAL"/>
    <property type="match status" value="1"/>
</dbReference>
<dbReference type="SUPFAM" id="SSF141868">
    <property type="entry name" value="EAL domain-like"/>
    <property type="match status" value="1"/>
</dbReference>
<keyword evidence="1" id="KW-0472">Membrane</keyword>
<gene>
    <name evidence="4" type="ORF">SAMN02982996_02380</name>
</gene>
<reference evidence="4 5" key="1">
    <citation type="submission" date="2016-10" db="EMBL/GenBank/DDBJ databases">
        <authorList>
            <person name="de Groot N.N."/>
        </authorList>
    </citation>
    <scope>NUCLEOTIDE SEQUENCE [LARGE SCALE GENOMIC DNA]</scope>
    <source>
        <strain evidence="4 5">ATCC 29281</strain>
    </source>
</reference>
<dbReference type="InterPro" id="IPR043128">
    <property type="entry name" value="Rev_trsase/Diguanyl_cyclase"/>
</dbReference>
<dbReference type="SMART" id="SM00267">
    <property type="entry name" value="GGDEF"/>
    <property type="match status" value="1"/>
</dbReference>
<dbReference type="InterPro" id="IPR000160">
    <property type="entry name" value="GGDEF_dom"/>
</dbReference>
<dbReference type="Pfam" id="PF17157">
    <property type="entry name" value="GAPES4"/>
    <property type="match status" value="1"/>
</dbReference>
<dbReference type="PROSITE" id="PS50883">
    <property type="entry name" value="EAL"/>
    <property type="match status" value="1"/>
</dbReference>
<feature type="domain" description="GGDEF" evidence="3">
    <location>
        <begin position="253"/>
        <end position="387"/>
    </location>
</feature>
<dbReference type="PANTHER" id="PTHR33121:SF32">
    <property type="entry name" value="RNASE E SPECIFICITY FACTOR CSRD"/>
    <property type="match status" value="1"/>
</dbReference>
<evidence type="ECO:0000259" key="2">
    <source>
        <dbReference type="PROSITE" id="PS50883"/>
    </source>
</evidence>
<organism evidence="4 5">
    <name type="scientific">Lonsdalea quercina</name>
    <dbReference type="NCBI Taxonomy" id="71657"/>
    <lineage>
        <taxon>Bacteria</taxon>
        <taxon>Pseudomonadati</taxon>
        <taxon>Pseudomonadota</taxon>
        <taxon>Gammaproteobacteria</taxon>
        <taxon>Enterobacterales</taxon>
        <taxon>Pectobacteriaceae</taxon>
        <taxon>Lonsdalea</taxon>
    </lineage>
</organism>
<dbReference type="GeneID" id="97765242"/>
<feature type="transmembrane region" description="Helical" evidence="1">
    <location>
        <begin position="132"/>
        <end position="154"/>
    </location>
</feature>
<evidence type="ECO:0000313" key="5">
    <source>
        <dbReference type="Proteomes" id="UP000187280"/>
    </source>
</evidence>
<dbReference type="InterPro" id="IPR029787">
    <property type="entry name" value="Nucleotide_cyclase"/>
</dbReference>
<dbReference type="Proteomes" id="UP000187280">
    <property type="component" value="Unassembled WGS sequence"/>
</dbReference>
<protein>
    <submittedName>
        <fullName evidence="4">RNase E specificity factor CsrD</fullName>
    </submittedName>
</protein>
<sequence length="646" mass="71898">MRLTTKLSMLMTTLTLLAIALMFVSSISSFIYYSQKRMEHQLKAVATSVDQALLANSPSEIAAWLPPVMRSLGIVELEIQQGQDSSDVVSLREDKPDDRTIMYRRAQMSLMQHPNISLKMIYVDPLMGSPRYLFSFLSVMAVMLVMSIAIFYAVRWLRRQMAGQERLEARAERILYGDSEVVPSGSGREWPVSVSGALDKLLGDLVEAREAKGRVDTLIRAFVAQDAETGLNNRFFFDNQLATQLEDPESVGTHGVVMMVRLPDFDTLHGTHGYDSSLAEYCTALINQLALFVHRYPAVLVARYHHSDLAVLLPHRTLKEAEGVAAQMVRDAERLPAPSCIDKDDILHIGICAYRGGQRVDQVIENVEDATRHAVLQGGSGWCVFDRRVPEKGRGSVKWRTLLEDTLSRGGPRLYQKPAITSEGRVHHYELSSRIDDGTQELLEAEYMPLVRQLGLTASYERLLVTRTLALIAGDTDVTLAIPITVDSLLQPSFLRWLCEALQQSAHEQRSRLLLELAEADVCQYLGRLRPVIAELTGLGCRLVVAQAGLTLVSSDYIKSLPVEVIKLHPALVRGVDQHPENQLLIHSLTEACVGTKTRVCAVSVRTREEWLTLLDKGVRGGQGALFANSASVGNTLKKYSQQFHV</sequence>